<dbReference type="Proteomes" id="UP001151760">
    <property type="component" value="Unassembled WGS sequence"/>
</dbReference>
<reference evidence="2" key="1">
    <citation type="journal article" date="2022" name="Int. J. Mol. Sci.">
        <title>Draft Genome of Tanacetum Coccineum: Genomic Comparison of Closely Related Tanacetum-Family Plants.</title>
        <authorList>
            <person name="Yamashiro T."/>
            <person name="Shiraishi A."/>
            <person name="Nakayama K."/>
            <person name="Satake H."/>
        </authorList>
    </citation>
    <scope>NUCLEOTIDE SEQUENCE</scope>
</reference>
<proteinExistence type="predicted"/>
<keyword evidence="3" id="KW-1185">Reference proteome</keyword>
<evidence type="ECO:0000313" key="2">
    <source>
        <dbReference type="EMBL" id="GJS96523.1"/>
    </source>
</evidence>
<comment type="caution">
    <text evidence="2">The sequence shown here is derived from an EMBL/GenBank/DDBJ whole genome shotgun (WGS) entry which is preliminary data.</text>
</comment>
<feature type="non-terminal residue" evidence="2">
    <location>
        <position position="109"/>
    </location>
</feature>
<accession>A0ABQ5A1W8</accession>
<evidence type="ECO:0000256" key="1">
    <source>
        <dbReference type="SAM" id="MobiDB-lite"/>
    </source>
</evidence>
<protein>
    <submittedName>
        <fullName evidence="2">Uncharacterized protein</fullName>
    </submittedName>
</protein>
<gene>
    <name evidence="2" type="ORF">Tco_0803491</name>
</gene>
<name>A0ABQ5A1W8_9ASTR</name>
<reference evidence="2" key="2">
    <citation type="submission" date="2022-01" db="EMBL/GenBank/DDBJ databases">
        <authorList>
            <person name="Yamashiro T."/>
            <person name="Shiraishi A."/>
            <person name="Satake H."/>
            <person name="Nakayama K."/>
        </authorList>
    </citation>
    <scope>NUCLEOTIDE SEQUENCE</scope>
</reference>
<sequence length="109" mass="12328">MKSGLLDSEGRDNNHKWKKSNTVNENEEDTSSLTAKIRNIERQMLEVKLMLLGDDGERLKPEMSAIDSSVKSQEYNRKKVNFRVFETGIHTSDMADVQIPMSSVLVANA</sequence>
<evidence type="ECO:0000313" key="3">
    <source>
        <dbReference type="Proteomes" id="UP001151760"/>
    </source>
</evidence>
<dbReference type="EMBL" id="BQNB010011893">
    <property type="protein sequence ID" value="GJS96523.1"/>
    <property type="molecule type" value="Genomic_DNA"/>
</dbReference>
<organism evidence="2 3">
    <name type="scientific">Tanacetum coccineum</name>
    <dbReference type="NCBI Taxonomy" id="301880"/>
    <lineage>
        <taxon>Eukaryota</taxon>
        <taxon>Viridiplantae</taxon>
        <taxon>Streptophyta</taxon>
        <taxon>Embryophyta</taxon>
        <taxon>Tracheophyta</taxon>
        <taxon>Spermatophyta</taxon>
        <taxon>Magnoliopsida</taxon>
        <taxon>eudicotyledons</taxon>
        <taxon>Gunneridae</taxon>
        <taxon>Pentapetalae</taxon>
        <taxon>asterids</taxon>
        <taxon>campanulids</taxon>
        <taxon>Asterales</taxon>
        <taxon>Asteraceae</taxon>
        <taxon>Asteroideae</taxon>
        <taxon>Anthemideae</taxon>
        <taxon>Anthemidinae</taxon>
        <taxon>Tanacetum</taxon>
    </lineage>
</organism>
<feature type="region of interest" description="Disordered" evidence="1">
    <location>
        <begin position="1"/>
        <end position="34"/>
    </location>
</feature>